<evidence type="ECO:0000313" key="2">
    <source>
        <dbReference type="Proteomes" id="UP000627781"/>
    </source>
</evidence>
<comment type="caution">
    <text evidence="1">The sequence shown here is derived from an EMBL/GenBank/DDBJ whole genome shotgun (WGS) entry which is preliminary data.</text>
</comment>
<gene>
    <name evidence="1" type="ORF">H9661_00030</name>
</gene>
<evidence type="ECO:0000313" key="1">
    <source>
        <dbReference type="EMBL" id="MBD7909728.1"/>
    </source>
</evidence>
<reference evidence="1 2" key="1">
    <citation type="submission" date="2020-08" db="EMBL/GenBank/DDBJ databases">
        <title>A Genomic Blueprint of the Chicken Gut Microbiome.</title>
        <authorList>
            <person name="Gilroy R."/>
            <person name="Ravi A."/>
            <person name="Getino M."/>
            <person name="Pursley I."/>
            <person name="Horton D.L."/>
            <person name="Alikhan N.-F."/>
            <person name="Baker D."/>
            <person name="Gharbi K."/>
            <person name="Hall N."/>
            <person name="Watson M."/>
            <person name="Adriaenssens E.M."/>
            <person name="Foster-Nyarko E."/>
            <person name="Jarju S."/>
            <person name="Secka A."/>
            <person name="Antonio M."/>
            <person name="Oren A."/>
            <person name="Chaudhuri R."/>
            <person name="La Ragione R.M."/>
            <person name="Hildebrand F."/>
            <person name="Pallen M.J."/>
        </authorList>
    </citation>
    <scope>NUCLEOTIDE SEQUENCE [LARGE SCALE GENOMIC DNA]</scope>
    <source>
        <strain evidence="1 2">Sa3CVN1</strain>
    </source>
</reference>
<sequence length="187" mass="22065">MRKEEIDLDEYMKIHDYEFEDDGTVHRRYIIDESIMKKREMDIDNTSNLDEKVFPIMFVVLPSNSKGIIIENETTNETIRLDGGTERKEYLIDCGEKRILDCTEKTIATIFNYKKSFQPSETIKEYDVTDLYNGEFISCIKGRNKLTVTNLAEKRAHIVIYFLIRYDKKGFVERLRTKGINIKPIKD</sequence>
<dbReference type="RefSeq" id="WP_191767390.1">
    <property type="nucleotide sequence ID" value="NZ_JACSRA010000001.1"/>
</dbReference>
<organism evidence="1 2">
    <name type="scientific">Clostridium cibarium</name>
    <dbReference type="NCBI Taxonomy" id="2762247"/>
    <lineage>
        <taxon>Bacteria</taxon>
        <taxon>Bacillati</taxon>
        <taxon>Bacillota</taxon>
        <taxon>Clostridia</taxon>
        <taxon>Eubacteriales</taxon>
        <taxon>Clostridiaceae</taxon>
        <taxon>Clostridium</taxon>
    </lineage>
</organism>
<protein>
    <submittedName>
        <fullName evidence="1">Uncharacterized protein</fullName>
    </submittedName>
</protein>
<name>A0ABR8PNI9_9CLOT</name>
<accession>A0ABR8PNI9</accession>
<dbReference type="EMBL" id="JACSRA010000001">
    <property type="protein sequence ID" value="MBD7909728.1"/>
    <property type="molecule type" value="Genomic_DNA"/>
</dbReference>
<keyword evidence="2" id="KW-1185">Reference proteome</keyword>
<proteinExistence type="predicted"/>
<dbReference type="Proteomes" id="UP000627781">
    <property type="component" value="Unassembled WGS sequence"/>
</dbReference>